<dbReference type="PANTHER" id="PTHR37311">
    <property type="entry name" value="2-PHOSPHOSULFOLACTATE PHOSPHATASE-RELATED"/>
    <property type="match status" value="1"/>
</dbReference>
<dbReference type="InterPro" id="IPR036702">
    <property type="entry name" value="ComB-like_sf"/>
</dbReference>
<dbReference type="EC" id="3.1.3.71" evidence="3"/>
<gene>
    <name evidence="8" type="ORF">Pla110_39190</name>
</gene>
<dbReference type="EMBL" id="CP036281">
    <property type="protein sequence ID" value="QDU82164.1"/>
    <property type="molecule type" value="Genomic_DNA"/>
</dbReference>
<keyword evidence="6" id="KW-0460">Magnesium</keyword>
<evidence type="ECO:0000256" key="1">
    <source>
        <dbReference type="ARBA" id="ARBA00001946"/>
    </source>
</evidence>
<dbReference type="RefSeq" id="WP_144998114.1">
    <property type="nucleotide sequence ID" value="NZ_CP036281.1"/>
</dbReference>
<keyword evidence="9" id="KW-1185">Reference proteome</keyword>
<accession>A0A518CSK8</accession>
<dbReference type="Pfam" id="PF04029">
    <property type="entry name" value="2-ph_phosp"/>
    <property type="match status" value="1"/>
</dbReference>
<dbReference type="Gene3D" id="3.90.1560.10">
    <property type="entry name" value="ComB-like"/>
    <property type="match status" value="1"/>
</dbReference>
<evidence type="ECO:0000256" key="4">
    <source>
        <dbReference type="ARBA" id="ARBA00021948"/>
    </source>
</evidence>
<reference evidence="8 9" key="1">
    <citation type="submission" date="2019-02" db="EMBL/GenBank/DDBJ databases">
        <title>Deep-cultivation of Planctomycetes and their phenomic and genomic characterization uncovers novel biology.</title>
        <authorList>
            <person name="Wiegand S."/>
            <person name="Jogler M."/>
            <person name="Boedeker C."/>
            <person name="Pinto D."/>
            <person name="Vollmers J."/>
            <person name="Rivas-Marin E."/>
            <person name="Kohn T."/>
            <person name="Peeters S.H."/>
            <person name="Heuer A."/>
            <person name="Rast P."/>
            <person name="Oberbeckmann S."/>
            <person name="Bunk B."/>
            <person name="Jeske O."/>
            <person name="Meyerdierks A."/>
            <person name="Storesund J.E."/>
            <person name="Kallscheuer N."/>
            <person name="Luecker S."/>
            <person name="Lage O.M."/>
            <person name="Pohl T."/>
            <person name="Merkel B.J."/>
            <person name="Hornburger P."/>
            <person name="Mueller R.-W."/>
            <person name="Bruemmer F."/>
            <person name="Labrenz M."/>
            <person name="Spormann A.M."/>
            <person name="Op den Camp H."/>
            <person name="Overmann J."/>
            <person name="Amann R."/>
            <person name="Jetten M.S.M."/>
            <person name="Mascher T."/>
            <person name="Medema M.H."/>
            <person name="Devos D.P."/>
            <person name="Kaster A.-K."/>
            <person name="Ovreas L."/>
            <person name="Rohde M."/>
            <person name="Galperin M.Y."/>
            <person name="Jogler C."/>
        </authorList>
    </citation>
    <scope>NUCLEOTIDE SEQUENCE [LARGE SCALE GENOMIC DNA]</scope>
    <source>
        <strain evidence="8 9">Pla110</strain>
    </source>
</reference>
<evidence type="ECO:0000256" key="6">
    <source>
        <dbReference type="ARBA" id="ARBA00022842"/>
    </source>
</evidence>
<dbReference type="OrthoDB" id="4913at2"/>
<dbReference type="Proteomes" id="UP000317178">
    <property type="component" value="Chromosome"/>
</dbReference>
<protein>
    <recommendedName>
        <fullName evidence="4">Probable 2-phosphosulfolactate phosphatase</fullName>
        <ecNumber evidence="3">3.1.3.71</ecNumber>
    </recommendedName>
</protein>
<evidence type="ECO:0000256" key="5">
    <source>
        <dbReference type="ARBA" id="ARBA00022801"/>
    </source>
</evidence>
<dbReference type="PANTHER" id="PTHR37311:SF1">
    <property type="entry name" value="2-PHOSPHOSULFOLACTATE PHOSPHATASE-RELATED"/>
    <property type="match status" value="1"/>
</dbReference>
<dbReference type="GO" id="GO:0050532">
    <property type="term" value="F:2-phosphosulfolactate phosphatase activity"/>
    <property type="evidence" value="ECO:0007669"/>
    <property type="project" value="UniProtKB-EC"/>
</dbReference>
<comment type="catalytic activity">
    <reaction evidence="7">
        <text>(2R)-O-phospho-3-sulfolactate + H2O = (2R)-3-sulfolactate + phosphate</text>
        <dbReference type="Rhea" id="RHEA:23416"/>
        <dbReference type="ChEBI" id="CHEBI:15377"/>
        <dbReference type="ChEBI" id="CHEBI:15597"/>
        <dbReference type="ChEBI" id="CHEBI:43474"/>
        <dbReference type="ChEBI" id="CHEBI:58738"/>
        <dbReference type="EC" id="3.1.3.71"/>
    </reaction>
</comment>
<dbReference type="InterPro" id="IPR005238">
    <property type="entry name" value="ComB-like"/>
</dbReference>
<proteinExistence type="inferred from homology"/>
<evidence type="ECO:0000256" key="7">
    <source>
        <dbReference type="ARBA" id="ARBA00033711"/>
    </source>
</evidence>
<organism evidence="8 9">
    <name type="scientific">Polystyrenella longa</name>
    <dbReference type="NCBI Taxonomy" id="2528007"/>
    <lineage>
        <taxon>Bacteria</taxon>
        <taxon>Pseudomonadati</taxon>
        <taxon>Planctomycetota</taxon>
        <taxon>Planctomycetia</taxon>
        <taxon>Planctomycetales</taxon>
        <taxon>Planctomycetaceae</taxon>
        <taxon>Polystyrenella</taxon>
    </lineage>
</organism>
<sequence>METHSSDSPYLYSFDPWPDIEVHTEWGETGTALASERGDLVVIVDVLSFSTTLAVACGHGATILVYSTEELEIMGGRDQATRDLNAEIISRTRTSDPAFFSLSPASLSRCPNGTRLIVTSLNGARCVAHAGARLPSVIGSLRNKTATARYIIHLLQTNPNIQRVTLVSCGEHWSSILPEQNGWRPALEDQIGAGAIVSELGECGLSLSAESQSANAIWQSVKSEISEALLSSVSGRELVEKGFQEDVLLAAEVDNEKFAVVETKPGSREFKAFH</sequence>
<evidence type="ECO:0000313" key="9">
    <source>
        <dbReference type="Proteomes" id="UP000317178"/>
    </source>
</evidence>
<dbReference type="KEGG" id="plon:Pla110_39190"/>
<evidence type="ECO:0000256" key="2">
    <source>
        <dbReference type="ARBA" id="ARBA00009997"/>
    </source>
</evidence>
<dbReference type="GO" id="GO:0000287">
    <property type="term" value="F:magnesium ion binding"/>
    <property type="evidence" value="ECO:0007669"/>
    <property type="project" value="InterPro"/>
</dbReference>
<evidence type="ECO:0000256" key="3">
    <source>
        <dbReference type="ARBA" id="ARBA00012953"/>
    </source>
</evidence>
<dbReference type="SUPFAM" id="SSF142823">
    <property type="entry name" value="ComB-like"/>
    <property type="match status" value="1"/>
</dbReference>
<keyword evidence="5" id="KW-0378">Hydrolase</keyword>
<dbReference type="GO" id="GO:0050545">
    <property type="term" value="F:sulfopyruvate decarboxylase activity"/>
    <property type="evidence" value="ECO:0007669"/>
    <property type="project" value="TreeGrafter"/>
</dbReference>
<comment type="similarity">
    <text evidence="2">Belongs to the ComB family.</text>
</comment>
<dbReference type="AlphaFoldDB" id="A0A518CSK8"/>
<evidence type="ECO:0000313" key="8">
    <source>
        <dbReference type="EMBL" id="QDU82164.1"/>
    </source>
</evidence>
<comment type="cofactor">
    <cofactor evidence="1">
        <name>Mg(2+)</name>
        <dbReference type="ChEBI" id="CHEBI:18420"/>
    </cofactor>
</comment>
<name>A0A518CSK8_9PLAN</name>